<evidence type="ECO:0000313" key="8">
    <source>
        <dbReference type="Proteomes" id="UP000254771"/>
    </source>
</evidence>
<comment type="caution">
    <text evidence="7">The sequence shown here is derived from an EMBL/GenBank/DDBJ whole genome shotgun (WGS) entry which is preliminary data.</text>
</comment>
<evidence type="ECO:0008006" key="9">
    <source>
        <dbReference type="Google" id="ProtNLM"/>
    </source>
</evidence>
<evidence type="ECO:0000256" key="4">
    <source>
        <dbReference type="ARBA" id="ARBA00022989"/>
    </source>
</evidence>
<keyword evidence="5 6" id="KW-0472">Membrane</keyword>
<accession>A0A370D7M1</accession>
<dbReference type="GO" id="GO:0005886">
    <property type="term" value="C:plasma membrane"/>
    <property type="evidence" value="ECO:0007669"/>
    <property type="project" value="UniProtKB-SubCell"/>
</dbReference>
<feature type="transmembrane region" description="Helical" evidence="6">
    <location>
        <begin position="39"/>
        <end position="58"/>
    </location>
</feature>
<evidence type="ECO:0000256" key="6">
    <source>
        <dbReference type="SAM" id="Phobius"/>
    </source>
</evidence>
<dbReference type="AlphaFoldDB" id="A0A370D7M1"/>
<dbReference type="InterPro" id="IPR005598">
    <property type="entry name" value="ATP_synth_I"/>
</dbReference>
<keyword evidence="3 6" id="KW-0812">Transmembrane</keyword>
<evidence type="ECO:0000256" key="2">
    <source>
        <dbReference type="ARBA" id="ARBA00022475"/>
    </source>
</evidence>
<feature type="transmembrane region" description="Helical" evidence="6">
    <location>
        <begin position="79"/>
        <end position="97"/>
    </location>
</feature>
<keyword evidence="2" id="KW-1003">Cell membrane</keyword>
<dbReference type="Proteomes" id="UP000254771">
    <property type="component" value="Unassembled WGS sequence"/>
</dbReference>
<name>A0A370D7M1_9GAMM</name>
<reference evidence="7 8" key="1">
    <citation type="journal article" date="2018" name="ISME J.">
        <title>Endosymbiont genomes yield clues of tubeworm success.</title>
        <authorList>
            <person name="Li Y."/>
            <person name="Liles M.R."/>
            <person name="Halanych K.M."/>
        </authorList>
    </citation>
    <scope>NUCLEOTIDE SEQUENCE [LARGE SCALE GENOMIC DNA]</scope>
    <source>
        <strain evidence="7">A1462</strain>
    </source>
</reference>
<proteinExistence type="predicted"/>
<comment type="subcellular location">
    <subcellularLocation>
        <location evidence="1">Cell membrane</location>
        <topology evidence="1">Multi-pass membrane protein</topology>
    </subcellularLocation>
</comment>
<keyword evidence="4 6" id="KW-1133">Transmembrane helix</keyword>
<evidence type="ECO:0000256" key="5">
    <source>
        <dbReference type="ARBA" id="ARBA00023136"/>
    </source>
</evidence>
<evidence type="ECO:0000256" key="3">
    <source>
        <dbReference type="ARBA" id="ARBA00022692"/>
    </source>
</evidence>
<sequence>MQLAGNDQIHLIVLTQTVSSIAVAIILGAFGWVYVWSGLLGGLISTATNGFMAARIFVTYRAQEPGRMLAKMYGSELQKILLTGILFGVVVFWIKPLSIGAMLGSYLFVQVVAPLFVLIYTDQMKSRLKRR</sequence>
<organism evidence="7 8">
    <name type="scientific">endosymbiont of Escarpia spicata</name>
    <dbReference type="NCBI Taxonomy" id="2200908"/>
    <lineage>
        <taxon>Bacteria</taxon>
        <taxon>Pseudomonadati</taxon>
        <taxon>Pseudomonadota</taxon>
        <taxon>Gammaproteobacteria</taxon>
        <taxon>sulfur-oxidizing symbionts</taxon>
    </lineage>
</organism>
<dbReference type="Pfam" id="PF03899">
    <property type="entry name" value="ATP-synt_I"/>
    <property type="match status" value="1"/>
</dbReference>
<keyword evidence="8" id="KW-1185">Reference proteome</keyword>
<feature type="transmembrane region" description="Helical" evidence="6">
    <location>
        <begin position="103"/>
        <end position="121"/>
    </location>
</feature>
<evidence type="ECO:0000256" key="1">
    <source>
        <dbReference type="ARBA" id="ARBA00004651"/>
    </source>
</evidence>
<feature type="transmembrane region" description="Helical" evidence="6">
    <location>
        <begin position="12"/>
        <end position="33"/>
    </location>
</feature>
<protein>
    <recommendedName>
        <fullName evidence="9">F0F1 ATP synthase subunit I</fullName>
    </recommendedName>
</protein>
<evidence type="ECO:0000313" key="7">
    <source>
        <dbReference type="EMBL" id="RDH80952.1"/>
    </source>
</evidence>
<dbReference type="EMBL" id="QFXE01000023">
    <property type="protein sequence ID" value="RDH80952.1"/>
    <property type="molecule type" value="Genomic_DNA"/>
</dbReference>
<gene>
    <name evidence="7" type="ORF">DIZ78_18015</name>
</gene>